<feature type="transmembrane region" description="Helical" evidence="8">
    <location>
        <begin position="104"/>
        <end position="137"/>
    </location>
</feature>
<dbReference type="GO" id="GO:0046872">
    <property type="term" value="F:metal ion binding"/>
    <property type="evidence" value="ECO:0007669"/>
    <property type="project" value="UniProtKB-KW"/>
</dbReference>
<feature type="transmembrane region" description="Helical" evidence="8">
    <location>
        <begin position="200"/>
        <end position="221"/>
    </location>
</feature>
<keyword evidence="4 8" id="KW-0812">Transmembrane</keyword>
<keyword evidence="10" id="KW-1185">Reference proteome</keyword>
<name>A0A4R8ZKZ6_9MICO</name>
<feature type="transmembrane region" description="Helical" evidence="8">
    <location>
        <begin position="47"/>
        <end position="67"/>
    </location>
</feature>
<dbReference type="Pfam" id="PF00953">
    <property type="entry name" value="Glycos_transf_4"/>
    <property type="match status" value="1"/>
</dbReference>
<dbReference type="OrthoDB" id="9783652at2"/>
<feature type="binding site" evidence="7">
    <location>
        <position position="144"/>
    </location>
    <ligand>
        <name>Mg(2+)</name>
        <dbReference type="ChEBI" id="CHEBI:18420"/>
    </ligand>
</feature>
<dbReference type="PANTHER" id="PTHR22926">
    <property type="entry name" value="PHOSPHO-N-ACETYLMURAMOYL-PENTAPEPTIDE-TRANSFERASE"/>
    <property type="match status" value="1"/>
</dbReference>
<feature type="transmembrane region" description="Helical" evidence="8">
    <location>
        <begin position="173"/>
        <end position="193"/>
    </location>
</feature>
<evidence type="ECO:0000256" key="1">
    <source>
        <dbReference type="ARBA" id="ARBA00004651"/>
    </source>
</evidence>
<feature type="transmembrane region" description="Helical" evidence="8">
    <location>
        <begin position="227"/>
        <end position="250"/>
    </location>
</feature>
<accession>A0A4R8ZKZ6</accession>
<evidence type="ECO:0000256" key="8">
    <source>
        <dbReference type="SAM" id="Phobius"/>
    </source>
</evidence>
<feature type="binding site" evidence="7">
    <location>
        <position position="203"/>
    </location>
    <ligand>
        <name>Mg(2+)</name>
        <dbReference type="ChEBI" id="CHEBI:18420"/>
    </ligand>
</feature>
<evidence type="ECO:0000256" key="3">
    <source>
        <dbReference type="ARBA" id="ARBA00022679"/>
    </source>
</evidence>
<dbReference type="PANTHER" id="PTHR22926:SF3">
    <property type="entry name" value="UNDECAPRENYL-PHOSPHATE ALPHA-N-ACETYLGLUCOSAMINYL 1-PHOSPHATE TRANSFERASE"/>
    <property type="match status" value="1"/>
</dbReference>
<dbReference type="EMBL" id="SOGT01000001">
    <property type="protein sequence ID" value="TFD29198.1"/>
    <property type="molecule type" value="Genomic_DNA"/>
</dbReference>
<evidence type="ECO:0000313" key="9">
    <source>
        <dbReference type="EMBL" id="TFD29198.1"/>
    </source>
</evidence>
<feature type="transmembrane region" description="Helical" evidence="8">
    <location>
        <begin position="149"/>
        <end position="167"/>
    </location>
</feature>
<evidence type="ECO:0000256" key="2">
    <source>
        <dbReference type="ARBA" id="ARBA00022475"/>
    </source>
</evidence>
<organism evidence="9 10">
    <name type="scientific">Cryobacterium lyxosi</name>
    <dbReference type="NCBI Taxonomy" id="1259228"/>
    <lineage>
        <taxon>Bacteria</taxon>
        <taxon>Bacillati</taxon>
        <taxon>Actinomycetota</taxon>
        <taxon>Actinomycetes</taxon>
        <taxon>Micrococcales</taxon>
        <taxon>Microbacteriaceae</taxon>
        <taxon>Cryobacterium</taxon>
    </lineage>
</organism>
<keyword evidence="7" id="KW-0479">Metal-binding</keyword>
<comment type="subcellular location">
    <subcellularLocation>
        <location evidence="1">Cell membrane</location>
        <topology evidence="1">Multi-pass membrane protein</topology>
    </subcellularLocation>
</comment>
<proteinExistence type="predicted"/>
<dbReference type="GO" id="GO:0016780">
    <property type="term" value="F:phosphotransferase activity, for other substituted phosphate groups"/>
    <property type="evidence" value="ECO:0007669"/>
    <property type="project" value="InterPro"/>
</dbReference>
<reference evidence="9 10" key="1">
    <citation type="submission" date="2019-03" db="EMBL/GenBank/DDBJ databases">
        <title>Genomics of glacier-inhabiting Cryobacterium strains.</title>
        <authorList>
            <person name="Liu Q."/>
            <person name="Xin Y.-H."/>
        </authorList>
    </citation>
    <scope>NUCLEOTIDE SEQUENCE [LARGE SCALE GENOMIC DNA]</scope>
    <source>
        <strain evidence="9 10">TMT1-1</strain>
    </source>
</reference>
<feature type="transmembrane region" description="Helical" evidence="8">
    <location>
        <begin position="302"/>
        <end position="326"/>
    </location>
</feature>
<dbReference type="GO" id="GO:0005886">
    <property type="term" value="C:plasma membrane"/>
    <property type="evidence" value="ECO:0007669"/>
    <property type="project" value="UniProtKB-SubCell"/>
</dbReference>
<feature type="transmembrane region" description="Helical" evidence="8">
    <location>
        <begin position="275"/>
        <end position="296"/>
    </location>
</feature>
<evidence type="ECO:0000256" key="5">
    <source>
        <dbReference type="ARBA" id="ARBA00022989"/>
    </source>
</evidence>
<evidence type="ECO:0000256" key="6">
    <source>
        <dbReference type="ARBA" id="ARBA00023136"/>
    </source>
</evidence>
<dbReference type="InterPro" id="IPR000715">
    <property type="entry name" value="Glycosyl_transferase_4"/>
</dbReference>
<gene>
    <name evidence="9" type="ORF">E3T27_00240</name>
</gene>
<evidence type="ECO:0000256" key="4">
    <source>
        <dbReference type="ARBA" id="ARBA00022692"/>
    </source>
</evidence>
<keyword evidence="3 9" id="KW-0808">Transferase</keyword>
<sequence length="341" mass="35755">MMLVIALAAVAFVSLMAPFVLRPFLRHLDVVDVPNARSAHTQAVLRGGGLGPLLALAIGCSILVASLPSVESVTVLRVIVGVSVASAVLGWIEDVRGVSIRVRAGAQICIGLIASSIVVGHAGVAPWLVVVFTIGVAGYINVANFMDGVNGISALHGTVVGVTYAILGVVFELPWLAITGGIVALAFFGFLPWNLRGRIFLGDVGSYLLGGSISITAVAALAHGVPFLAVIAPLIVYLADAGFTLVSRVIRGRRWSDAHRDHVYQRLTDSGISHFRVALLVTGLSLCAGAIGIWAAVKHLPWPIEIVLLSAILAAYFVWGAVATCLKRTSTEMIDREGMNS</sequence>
<dbReference type="GO" id="GO:0071555">
    <property type="term" value="P:cell wall organization"/>
    <property type="evidence" value="ECO:0007669"/>
    <property type="project" value="TreeGrafter"/>
</dbReference>
<dbReference type="Proteomes" id="UP000298424">
    <property type="component" value="Unassembled WGS sequence"/>
</dbReference>
<protein>
    <submittedName>
        <fullName evidence="9">UDP-phosphate glycosyltransferase</fullName>
    </submittedName>
</protein>
<keyword evidence="2" id="KW-1003">Cell membrane</keyword>
<keyword evidence="6 8" id="KW-0472">Membrane</keyword>
<comment type="caution">
    <text evidence="9">The sequence shown here is derived from an EMBL/GenBank/DDBJ whole genome shotgun (WGS) entry which is preliminary data.</text>
</comment>
<evidence type="ECO:0000313" key="10">
    <source>
        <dbReference type="Proteomes" id="UP000298424"/>
    </source>
</evidence>
<feature type="transmembrane region" description="Helical" evidence="8">
    <location>
        <begin position="74"/>
        <end position="92"/>
    </location>
</feature>
<keyword evidence="7" id="KW-0460">Magnesium</keyword>
<keyword evidence="5 8" id="KW-1133">Transmembrane helix</keyword>
<dbReference type="GO" id="GO:0044038">
    <property type="term" value="P:cell wall macromolecule biosynthetic process"/>
    <property type="evidence" value="ECO:0007669"/>
    <property type="project" value="TreeGrafter"/>
</dbReference>
<comment type="cofactor">
    <cofactor evidence="7">
        <name>Mg(2+)</name>
        <dbReference type="ChEBI" id="CHEBI:18420"/>
    </cofactor>
</comment>
<dbReference type="GO" id="GO:0009103">
    <property type="term" value="P:lipopolysaccharide biosynthetic process"/>
    <property type="evidence" value="ECO:0007669"/>
    <property type="project" value="TreeGrafter"/>
</dbReference>
<evidence type="ECO:0000256" key="7">
    <source>
        <dbReference type="PIRSR" id="PIRSR600715-1"/>
    </source>
</evidence>
<dbReference type="AlphaFoldDB" id="A0A4R8ZKZ6"/>